<dbReference type="Proteomes" id="UP000719412">
    <property type="component" value="Unassembled WGS sequence"/>
</dbReference>
<evidence type="ECO:0000256" key="4">
    <source>
        <dbReference type="SAM" id="MobiDB-lite"/>
    </source>
</evidence>
<dbReference type="SMART" id="SM00225">
    <property type="entry name" value="BTB"/>
    <property type="match status" value="1"/>
</dbReference>
<evidence type="ECO:0000256" key="1">
    <source>
        <dbReference type="ARBA" id="ARBA00022441"/>
    </source>
</evidence>
<dbReference type="EMBL" id="JABDTM020027407">
    <property type="protein sequence ID" value="KAH0810577.1"/>
    <property type="molecule type" value="Genomic_DNA"/>
</dbReference>
<dbReference type="Gene3D" id="1.25.40.420">
    <property type="match status" value="1"/>
</dbReference>
<evidence type="ECO:0000256" key="3">
    <source>
        <dbReference type="ARBA" id="ARBA00023203"/>
    </source>
</evidence>
<dbReference type="InterPro" id="IPR000210">
    <property type="entry name" value="BTB/POZ_dom"/>
</dbReference>
<feature type="transmembrane region" description="Helical" evidence="5">
    <location>
        <begin position="667"/>
        <end position="692"/>
    </location>
</feature>
<dbReference type="SMART" id="SM00612">
    <property type="entry name" value="Kelch"/>
    <property type="match status" value="6"/>
</dbReference>
<dbReference type="InterPro" id="IPR011705">
    <property type="entry name" value="BACK"/>
</dbReference>
<dbReference type="SUPFAM" id="SSF54695">
    <property type="entry name" value="POZ domain"/>
    <property type="match status" value="1"/>
</dbReference>
<dbReference type="PANTHER" id="PTHR24412:SF497">
    <property type="entry name" value="KELCH-LIKE PROTEIN 18"/>
    <property type="match status" value="1"/>
</dbReference>
<dbReference type="InterPro" id="IPR006652">
    <property type="entry name" value="Kelch_1"/>
</dbReference>
<organism evidence="7 8">
    <name type="scientific">Tenebrio molitor</name>
    <name type="common">Yellow mealworm beetle</name>
    <dbReference type="NCBI Taxonomy" id="7067"/>
    <lineage>
        <taxon>Eukaryota</taxon>
        <taxon>Metazoa</taxon>
        <taxon>Ecdysozoa</taxon>
        <taxon>Arthropoda</taxon>
        <taxon>Hexapoda</taxon>
        <taxon>Insecta</taxon>
        <taxon>Pterygota</taxon>
        <taxon>Neoptera</taxon>
        <taxon>Endopterygota</taxon>
        <taxon>Coleoptera</taxon>
        <taxon>Polyphaga</taxon>
        <taxon>Cucujiformia</taxon>
        <taxon>Tenebrionidae</taxon>
        <taxon>Tenebrio</taxon>
    </lineage>
</organism>
<feature type="region of interest" description="Disordered" evidence="4">
    <location>
        <begin position="829"/>
        <end position="871"/>
    </location>
</feature>
<dbReference type="Pfam" id="PF24681">
    <property type="entry name" value="Kelch_KLHDC2_KLHL20_DRC7"/>
    <property type="match status" value="1"/>
</dbReference>
<evidence type="ECO:0000313" key="7">
    <source>
        <dbReference type="EMBL" id="KAH0810577.1"/>
    </source>
</evidence>
<feature type="transmembrane region" description="Helical" evidence="5">
    <location>
        <begin position="720"/>
        <end position="744"/>
    </location>
</feature>
<feature type="domain" description="BTB" evidence="6">
    <location>
        <begin position="11"/>
        <end position="78"/>
    </location>
</feature>
<dbReference type="PROSITE" id="PS50097">
    <property type="entry name" value="BTB"/>
    <property type="match status" value="1"/>
</dbReference>
<feature type="compositionally biased region" description="Basic and acidic residues" evidence="4">
    <location>
        <begin position="850"/>
        <end position="864"/>
    </location>
</feature>
<feature type="transmembrane region" description="Helical" evidence="5">
    <location>
        <begin position="642"/>
        <end position="661"/>
    </location>
</feature>
<keyword evidence="1" id="KW-0880">Kelch repeat</keyword>
<dbReference type="PANTHER" id="PTHR24412">
    <property type="entry name" value="KELCH PROTEIN"/>
    <property type="match status" value="1"/>
</dbReference>
<gene>
    <name evidence="7" type="ORF">GEV33_012212</name>
</gene>
<accession>A0A8J6L8B6</accession>
<keyword evidence="8" id="KW-1185">Reference proteome</keyword>
<dbReference type="SMART" id="SM00875">
    <property type="entry name" value="BACK"/>
    <property type="match status" value="1"/>
</dbReference>
<keyword evidence="5" id="KW-1133">Transmembrane helix</keyword>
<comment type="caution">
    <text evidence="7">The sequence shown here is derived from an EMBL/GenBank/DDBJ whole genome shotgun (WGS) entry which is preliminary data.</text>
</comment>
<proteinExistence type="predicted"/>
<evidence type="ECO:0000256" key="2">
    <source>
        <dbReference type="ARBA" id="ARBA00022737"/>
    </source>
</evidence>
<dbReference type="SUPFAM" id="SSF117281">
    <property type="entry name" value="Kelch motif"/>
    <property type="match status" value="2"/>
</dbReference>
<dbReference type="Pfam" id="PF07707">
    <property type="entry name" value="BACK"/>
    <property type="match status" value="1"/>
</dbReference>
<protein>
    <recommendedName>
        <fullName evidence="6">BTB domain-containing protein</fullName>
    </recommendedName>
</protein>
<dbReference type="InterPro" id="IPR011333">
    <property type="entry name" value="SKP1/BTB/POZ_sf"/>
</dbReference>
<dbReference type="GO" id="GO:0003779">
    <property type="term" value="F:actin binding"/>
    <property type="evidence" value="ECO:0007669"/>
    <property type="project" value="UniProtKB-KW"/>
</dbReference>
<feature type="compositionally biased region" description="Low complexity" evidence="4">
    <location>
        <begin position="840"/>
        <end position="849"/>
    </location>
</feature>
<reference evidence="7" key="2">
    <citation type="submission" date="2021-08" db="EMBL/GenBank/DDBJ databases">
        <authorList>
            <person name="Eriksson T."/>
        </authorList>
    </citation>
    <scope>NUCLEOTIDE SEQUENCE</scope>
    <source>
        <strain evidence="7">Stoneville</strain>
        <tissue evidence="7">Whole head</tissue>
    </source>
</reference>
<evidence type="ECO:0000256" key="5">
    <source>
        <dbReference type="SAM" id="Phobius"/>
    </source>
</evidence>
<dbReference type="FunFam" id="1.25.40.420:FF:000001">
    <property type="entry name" value="Kelch-like family member 12"/>
    <property type="match status" value="1"/>
</dbReference>
<dbReference type="Gene3D" id="2.120.10.80">
    <property type="entry name" value="Kelch-type beta propeller"/>
    <property type="match status" value="2"/>
</dbReference>
<feature type="compositionally biased region" description="Basic and acidic residues" evidence="4">
    <location>
        <begin position="829"/>
        <end position="838"/>
    </location>
</feature>
<evidence type="ECO:0000313" key="8">
    <source>
        <dbReference type="Proteomes" id="UP000719412"/>
    </source>
</evidence>
<dbReference type="CDD" id="cd18247">
    <property type="entry name" value="BTB_POZ_KLHL18"/>
    <property type="match status" value="1"/>
</dbReference>
<keyword evidence="5" id="KW-0472">Membrane</keyword>
<dbReference type="Pfam" id="PF01344">
    <property type="entry name" value="Kelch_1"/>
    <property type="match status" value="2"/>
</dbReference>
<reference evidence="7" key="1">
    <citation type="journal article" date="2020" name="J Insects Food Feed">
        <title>The yellow mealworm (Tenebrio molitor) genome: a resource for the emerging insects as food and feed industry.</title>
        <authorList>
            <person name="Eriksson T."/>
            <person name="Andere A."/>
            <person name="Kelstrup H."/>
            <person name="Emery V."/>
            <person name="Picard C."/>
        </authorList>
    </citation>
    <scope>NUCLEOTIDE SEQUENCE</scope>
    <source>
        <strain evidence="7">Stoneville</strain>
        <tissue evidence="7">Whole head</tissue>
    </source>
</reference>
<dbReference type="InterPro" id="IPR030603">
    <property type="entry name" value="KLHL18_BTB/POZ"/>
</dbReference>
<dbReference type="Pfam" id="PF00651">
    <property type="entry name" value="BTB"/>
    <property type="match status" value="1"/>
</dbReference>
<dbReference type="Gene3D" id="3.30.710.10">
    <property type="entry name" value="Potassium Channel Kv1.1, Chain A"/>
    <property type="match status" value="1"/>
</dbReference>
<keyword evidence="2" id="KW-0677">Repeat</keyword>
<keyword evidence="5" id="KW-0812">Transmembrane</keyword>
<dbReference type="InterPro" id="IPR015915">
    <property type="entry name" value="Kelch-typ_b-propeller"/>
</dbReference>
<name>A0A8J6L8B6_TENMO</name>
<dbReference type="AlphaFoldDB" id="A0A8J6L8B6"/>
<sequence>MEEIRRQGRLCDVVLKIDGQDFSAHKIVLAATIPYFHAMFMNDMVESRNKEIEMKCIDAMALEALINFAYSGRVILDKNNVQSIMIGASFLQLNKVRDACANYLLQGLHPQNALGFRHFADSLGCRTLADSADKYIETYFHEVSQHEEYLNLSLAEVKTLLNKNELRVESEEQVFEACMRWVKHRESRKEFLPELLALVRLPLLSPLYITDRVGTEEAIRYSLQCRDLLDEARTYHLIPERRALMQSFKTEPRACEVKGYIYVVGGLNKHGDSLSTVEYYDPKSNTWHMAPPMSMLRSRLGVAVLRSQLYAFGGYNGKDRLASVEVYDAIKKEWSPVSPMQCKRSALGATALGDIIYVCGGYDGVTSLNSVERYHPSTNTWCSLAPMNKSRSAGAVIACQGYIYALGGHDGLSIFDSVERYDPSTNTWTEAAPMLTKRCRLGVAMLGGKLYACGGYDGSTFLQTVEMFNPYTNKWTYVAPMNAQRSRVALTANMGKLWAVGGYDGISNLVSVEVYDPKADQWTYAASMVAHEGGVGLGSSPMFPKRFKLGSARNNEWRCCFCLHVRTATILLGIWHLILHVLALVVLALLMRNHNVIVQSNEEFEQNNFLPTPLSKKDDDNPYYLPTTQDGRTIYSSDIDMGALMTVCTLSITLLMVYGTIRGKATHLLPFFCLQLFDFAITTLTATGYFCYLRSVHRLVAEHWHNLPFRNELLKLSPQYLSLLVLAAFLISMLWKAYCIGIVWRCYKYLTLRQQSRNNTIHYILPGEGSDRLPEPDYSTLLREQEAAFGGAMKQTPPPSYQDIMDDQPPPYPAVLVSEIHHVTVGRFEPESPTHEQSDAAAAVVVGGAEVREEPKAEEQEEGAKAPANGK</sequence>
<evidence type="ECO:0000259" key="6">
    <source>
        <dbReference type="PROSITE" id="PS50097"/>
    </source>
</evidence>
<keyword evidence="3" id="KW-0009">Actin-binding</keyword>
<feature type="transmembrane region" description="Helical" evidence="5">
    <location>
        <begin position="568"/>
        <end position="590"/>
    </location>
</feature>